<dbReference type="EMBL" id="MFKF01000286">
    <property type="protein sequence ID" value="OGG46760.1"/>
    <property type="molecule type" value="Genomic_DNA"/>
</dbReference>
<organism evidence="2 3">
    <name type="scientific">Handelsmanbacteria sp. (strain RIFCSPLOWO2_12_FULL_64_10)</name>
    <dbReference type="NCBI Taxonomy" id="1817868"/>
    <lineage>
        <taxon>Bacteria</taxon>
        <taxon>Candidatus Handelsmaniibacteriota</taxon>
    </lineage>
</organism>
<dbReference type="InterPro" id="IPR011335">
    <property type="entry name" value="Restrct_endonuc-II-like"/>
</dbReference>
<evidence type="ECO:0000313" key="2">
    <source>
        <dbReference type="EMBL" id="OGG46760.1"/>
    </source>
</evidence>
<evidence type="ECO:0000313" key="3">
    <source>
        <dbReference type="Proteomes" id="UP000178606"/>
    </source>
</evidence>
<sequence>METTTLLDTLPAAPLRLPEGSVFCAERPLTVEEFYELVDEDTSADLVQGVIVMASPASMQHEALFAFLMHLLREYVERRGLGVVLGSRLLVRIDLYNAREPDLMFIAAGREEIIREQEIAGAPDLIMEIISPWDRAREMIAKQAQYEQLGVREYWRIDLPKREATVWRLGPGGRYVRSQPEEGVLRSEVVAGFWVREEWLWREPGKYPAVQAVMEGLL</sequence>
<dbReference type="CDD" id="cd06260">
    <property type="entry name" value="DUF820-like"/>
    <property type="match status" value="1"/>
</dbReference>
<dbReference type="PANTHER" id="PTHR34107:SF4">
    <property type="entry name" value="SLL1222 PROTEIN"/>
    <property type="match status" value="1"/>
</dbReference>
<dbReference type="InterPro" id="IPR012296">
    <property type="entry name" value="Nuclease_put_TT1808"/>
</dbReference>
<dbReference type="Gene3D" id="3.90.1570.10">
    <property type="entry name" value="tt1808, chain A"/>
    <property type="match status" value="1"/>
</dbReference>
<accession>A0A1F6CCL7</accession>
<dbReference type="InterPro" id="IPR008538">
    <property type="entry name" value="Uma2"/>
</dbReference>
<feature type="domain" description="Putative restriction endonuclease" evidence="1">
    <location>
        <begin position="31"/>
        <end position="194"/>
    </location>
</feature>
<dbReference type="AlphaFoldDB" id="A0A1F6CCL7"/>
<evidence type="ECO:0000259" key="1">
    <source>
        <dbReference type="Pfam" id="PF05685"/>
    </source>
</evidence>
<comment type="caution">
    <text evidence="2">The sequence shown here is derived from an EMBL/GenBank/DDBJ whole genome shotgun (WGS) entry which is preliminary data.</text>
</comment>
<dbReference type="Pfam" id="PF05685">
    <property type="entry name" value="Uma2"/>
    <property type="match status" value="1"/>
</dbReference>
<dbReference type="Proteomes" id="UP000178606">
    <property type="component" value="Unassembled WGS sequence"/>
</dbReference>
<dbReference type="PANTHER" id="PTHR34107">
    <property type="entry name" value="SLL0198 PROTEIN-RELATED"/>
    <property type="match status" value="1"/>
</dbReference>
<protein>
    <recommendedName>
        <fullName evidence="1">Putative restriction endonuclease domain-containing protein</fullName>
    </recommendedName>
</protein>
<reference evidence="2 3" key="1">
    <citation type="journal article" date="2016" name="Nat. Commun.">
        <title>Thousands of microbial genomes shed light on interconnected biogeochemical processes in an aquifer system.</title>
        <authorList>
            <person name="Anantharaman K."/>
            <person name="Brown C.T."/>
            <person name="Hug L.A."/>
            <person name="Sharon I."/>
            <person name="Castelle C.J."/>
            <person name="Probst A.J."/>
            <person name="Thomas B.C."/>
            <person name="Singh A."/>
            <person name="Wilkins M.J."/>
            <person name="Karaoz U."/>
            <person name="Brodie E.L."/>
            <person name="Williams K.H."/>
            <person name="Hubbard S.S."/>
            <person name="Banfield J.F."/>
        </authorList>
    </citation>
    <scope>NUCLEOTIDE SEQUENCE [LARGE SCALE GENOMIC DNA]</scope>
    <source>
        <strain evidence="3">RIFCSPLOWO2_12_FULL_64_10</strain>
    </source>
</reference>
<dbReference type="SUPFAM" id="SSF52980">
    <property type="entry name" value="Restriction endonuclease-like"/>
    <property type="match status" value="1"/>
</dbReference>
<name>A0A1F6CCL7_HANXR</name>
<proteinExistence type="predicted"/>
<gene>
    <name evidence="2" type="ORF">A3F84_18240</name>
</gene>